<evidence type="ECO:0000313" key="2">
    <source>
        <dbReference type="Proteomes" id="UP001242732"/>
    </source>
</evidence>
<dbReference type="EMBL" id="CP127363">
    <property type="protein sequence ID" value="WIY46719.1"/>
    <property type="molecule type" value="Genomic_DNA"/>
</dbReference>
<dbReference type="RefSeq" id="WP_011796000.1">
    <property type="nucleotide sequence ID" value="NZ_CP023687.1"/>
</dbReference>
<evidence type="ECO:0008006" key="3">
    <source>
        <dbReference type="Google" id="ProtNLM"/>
    </source>
</evidence>
<reference evidence="1 2" key="1">
    <citation type="submission" date="2023-06" db="EMBL/GenBank/DDBJ databases">
        <authorList>
            <person name="Ham H."/>
            <person name="Park D.S."/>
        </authorList>
    </citation>
    <scope>NUCLEOTIDE SEQUENCE [LARGE SCALE GENOMIC DNA]</scope>
    <source>
        <strain evidence="1 2">KACC 17005</strain>
    </source>
</reference>
<accession>A0ABY9AIY5</accession>
<keyword evidence="2" id="KW-1185">Reference proteome</keyword>
<gene>
    <name evidence="1" type="ORF">QRO08_12690</name>
</gene>
<sequence length="91" mass="9517">MSNDQSRRAMSDAEKVEAVEALSKQLLSCALQATNAGVALDALVTAYINCASHLGLLDQVPVAAAAMSEASIHILNVQRQLGQGRMGTAIH</sequence>
<protein>
    <recommendedName>
        <fullName evidence="3">DUF3077 domain-containing protein</fullName>
    </recommendedName>
</protein>
<name>A0ABY9AIY5_PARCI</name>
<dbReference type="Proteomes" id="UP001242732">
    <property type="component" value="Chromosome"/>
</dbReference>
<proteinExistence type="predicted"/>
<evidence type="ECO:0000313" key="1">
    <source>
        <dbReference type="EMBL" id="WIY46719.1"/>
    </source>
</evidence>
<organism evidence="1 2">
    <name type="scientific">Paracidovorax citrulli</name>
    <name type="common">Acidovorax citrulli</name>
    <dbReference type="NCBI Taxonomy" id="80869"/>
    <lineage>
        <taxon>Bacteria</taxon>
        <taxon>Pseudomonadati</taxon>
        <taxon>Pseudomonadota</taxon>
        <taxon>Betaproteobacteria</taxon>
        <taxon>Burkholderiales</taxon>
        <taxon>Comamonadaceae</taxon>
        <taxon>Paracidovorax</taxon>
    </lineage>
</organism>